<evidence type="ECO:0000313" key="4">
    <source>
        <dbReference type="Proteomes" id="UP001372834"/>
    </source>
</evidence>
<comment type="caution">
    <text evidence="1">The sequence shown here is derived from an EMBL/GenBank/DDBJ whole genome shotgun (WGS) entry which is preliminary data.</text>
</comment>
<evidence type="ECO:0000313" key="3">
    <source>
        <dbReference type="Proteomes" id="UP001359485"/>
    </source>
</evidence>
<proteinExistence type="predicted"/>
<accession>A0AAN8P3A9</accession>
<dbReference type="EMBL" id="JAWJWE010000040">
    <property type="protein sequence ID" value="KAK6619428.1"/>
    <property type="molecule type" value="Genomic_DNA"/>
</dbReference>
<name>A0AAN8P3A9_POLSC</name>
<keyword evidence="3" id="KW-1185">Reference proteome</keyword>
<dbReference type="Proteomes" id="UP001372834">
    <property type="component" value="Unassembled WGS sequence"/>
</dbReference>
<dbReference type="Proteomes" id="UP001359485">
    <property type="component" value="Unassembled WGS sequence"/>
</dbReference>
<reference evidence="1 4" key="1">
    <citation type="submission" date="2023-10" db="EMBL/GenBank/DDBJ databases">
        <title>Genomes of two closely related lineages of the louse Polyplax serrata with different host specificities.</title>
        <authorList>
            <person name="Martinu J."/>
            <person name="Tarabai H."/>
            <person name="Stefka J."/>
            <person name="Hypsa V."/>
        </authorList>
    </citation>
    <scope>NUCLEOTIDE SEQUENCE [LARGE SCALE GENOMIC DNA]</scope>
    <source>
        <strain evidence="2">98ZLc_SE</strain>
        <strain evidence="1">HR10_N</strain>
    </source>
</reference>
<sequence>MQRCPYLYEMKERLLQDRGADQPLIVPTQQEREQLTRELMDSHRDIRDAPVGTVVKLNPDGYGSRTSLNKHPMDDCVASSDYECHHSCPHEGFFPKNAK</sequence>
<protein>
    <submittedName>
        <fullName evidence="1">Uncharacterized protein</fullName>
    </submittedName>
</protein>
<evidence type="ECO:0000313" key="1">
    <source>
        <dbReference type="EMBL" id="KAK6619428.1"/>
    </source>
</evidence>
<organism evidence="1 4">
    <name type="scientific">Polyplax serrata</name>
    <name type="common">Common mouse louse</name>
    <dbReference type="NCBI Taxonomy" id="468196"/>
    <lineage>
        <taxon>Eukaryota</taxon>
        <taxon>Metazoa</taxon>
        <taxon>Ecdysozoa</taxon>
        <taxon>Arthropoda</taxon>
        <taxon>Hexapoda</taxon>
        <taxon>Insecta</taxon>
        <taxon>Pterygota</taxon>
        <taxon>Neoptera</taxon>
        <taxon>Paraneoptera</taxon>
        <taxon>Psocodea</taxon>
        <taxon>Troctomorpha</taxon>
        <taxon>Phthiraptera</taxon>
        <taxon>Anoplura</taxon>
        <taxon>Polyplacidae</taxon>
        <taxon>Polyplax</taxon>
    </lineage>
</organism>
<evidence type="ECO:0000313" key="2">
    <source>
        <dbReference type="EMBL" id="KAK6630319.1"/>
    </source>
</evidence>
<dbReference type="EMBL" id="JAWJWF010000008">
    <property type="protein sequence ID" value="KAK6630319.1"/>
    <property type="molecule type" value="Genomic_DNA"/>
</dbReference>
<gene>
    <name evidence="1" type="ORF">RUM43_012185</name>
    <name evidence="2" type="ORF">RUM44_004986</name>
</gene>
<dbReference type="AlphaFoldDB" id="A0AAN8P3A9"/>